<feature type="domain" description="Rhabdovirus nucleocapsid" evidence="6">
    <location>
        <begin position="45"/>
        <end position="364"/>
    </location>
</feature>
<dbReference type="Gene3D" id="1.10.3570.10">
    <property type="entry name" value="Rhabdovirus nucleocapsid protein like domain"/>
    <property type="match status" value="1"/>
</dbReference>
<sequence>MYVYDTKTGKEFVLPDIRGVAETTNIIYHRTTGKEITPLSFKPNNAPTYASVFFENNQKQPPVVVIPKKPKETNDQHIKLLILDHFQRSVAVGSDVITCYLSSVLKKDTVKSKEKWMSFGVKICEKEEDITPLSLIKIEEGGSVQEIDKTSLKSEDDITDDRWLVMMIFGLYRISISPTLGNYRDTLSLRLKSLGSSITHKWKVPNPNVALGWERDSSFLSLAAACDMFWNKHPESSFALSRFGTIITRSKDSSIISSIIHMTNVANMNLDDLMDWIFDKTMGDEFRKIFKPDEELDYEFSYVHYISALRLALKSPYSATESPMLHIWIHMTCALLGSTRSICARIPEEVGLPKIRIFATLVAFSRRETVLKPKNKGKNTADSASGIEETSGEYWYMKFISNGSKLTTEQTDFYNERAEAMKTGVRERTIGEWISKNKF</sequence>
<dbReference type="GO" id="GO:0030430">
    <property type="term" value="C:host cell cytoplasm"/>
    <property type="evidence" value="ECO:0007669"/>
    <property type="project" value="UniProtKB-SubCell"/>
</dbReference>
<keyword evidence="5" id="KW-0687">Ribonucleoprotein</keyword>
<keyword evidence="8" id="KW-1185">Reference proteome</keyword>
<dbReference type="Gene3D" id="1.10.3610.10">
    <property type="entry name" value="Nucleoprotein"/>
    <property type="match status" value="1"/>
</dbReference>
<dbReference type="EMBL" id="JAVRJZ010000010">
    <property type="protein sequence ID" value="KAK2717407.1"/>
    <property type="molecule type" value="Genomic_DNA"/>
</dbReference>
<name>A0AA88I8W6_ARTSF</name>
<evidence type="ECO:0000256" key="3">
    <source>
        <dbReference type="ARBA" id="ARBA00022884"/>
    </source>
</evidence>
<keyword evidence="4" id="KW-1035">Host cytoplasm</keyword>
<proteinExistence type="predicted"/>
<dbReference type="InterPro" id="IPR023331">
    <property type="entry name" value="Rhabdovirus_ncapsid_C"/>
</dbReference>
<keyword evidence="3" id="KW-0694">RNA-binding</keyword>
<evidence type="ECO:0000259" key="6">
    <source>
        <dbReference type="Pfam" id="PF00945"/>
    </source>
</evidence>
<dbReference type="InterPro" id="IPR035961">
    <property type="entry name" value="Rhabdovirus_nucleoprotein-like"/>
</dbReference>
<evidence type="ECO:0000256" key="4">
    <source>
        <dbReference type="ARBA" id="ARBA00023200"/>
    </source>
</evidence>
<accession>A0AA88I8W6</accession>
<evidence type="ECO:0000256" key="5">
    <source>
        <dbReference type="ARBA" id="ARBA00023274"/>
    </source>
</evidence>
<dbReference type="InterPro" id="IPR000448">
    <property type="entry name" value="Rhabdo_ncapsid"/>
</dbReference>
<organism evidence="7 8">
    <name type="scientific">Artemia franciscana</name>
    <name type="common">Brine shrimp</name>
    <name type="synonym">Artemia sanfranciscana</name>
    <dbReference type="NCBI Taxonomy" id="6661"/>
    <lineage>
        <taxon>Eukaryota</taxon>
        <taxon>Metazoa</taxon>
        <taxon>Ecdysozoa</taxon>
        <taxon>Arthropoda</taxon>
        <taxon>Crustacea</taxon>
        <taxon>Branchiopoda</taxon>
        <taxon>Anostraca</taxon>
        <taxon>Artemiidae</taxon>
        <taxon>Artemia</taxon>
    </lineage>
</organism>
<evidence type="ECO:0000313" key="8">
    <source>
        <dbReference type="Proteomes" id="UP001187531"/>
    </source>
</evidence>
<comment type="caution">
    <text evidence="7">The sequence shown here is derived from an EMBL/GenBank/DDBJ whole genome shotgun (WGS) entry which is preliminary data.</text>
</comment>
<dbReference type="InterPro" id="IPR023330">
    <property type="entry name" value="Rhabdovirus_ncapsid_N"/>
</dbReference>
<dbReference type="GO" id="GO:1990904">
    <property type="term" value="C:ribonucleoprotein complex"/>
    <property type="evidence" value="ECO:0007669"/>
    <property type="project" value="UniProtKB-KW"/>
</dbReference>
<dbReference type="SUPFAM" id="SSF140809">
    <property type="entry name" value="Rhabdovirus nucleoprotein-like"/>
    <property type="match status" value="1"/>
</dbReference>
<protein>
    <recommendedName>
        <fullName evidence="6">Rhabdovirus nucleocapsid domain-containing protein</fullName>
    </recommendedName>
</protein>
<gene>
    <name evidence="7" type="ORF">QYM36_006253</name>
</gene>
<dbReference type="AlphaFoldDB" id="A0AA88I8W6"/>
<evidence type="ECO:0000313" key="7">
    <source>
        <dbReference type="EMBL" id="KAK2717407.1"/>
    </source>
</evidence>
<comment type="subcellular location">
    <subcellularLocation>
        <location evidence="1">Host cytoplasm</location>
    </subcellularLocation>
    <subcellularLocation>
        <location evidence="2">Virion</location>
    </subcellularLocation>
</comment>
<dbReference type="Proteomes" id="UP001187531">
    <property type="component" value="Unassembled WGS sequence"/>
</dbReference>
<reference evidence="7" key="1">
    <citation type="submission" date="2023-07" db="EMBL/GenBank/DDBJ databases">
        <title>Chromosome-level genome assembly of Artemia franciscana.</title>
        <authorList>
            <person name="Jo E."/>
        </authorList>
    </citation>
    <scope>NUCLEOTIDE SEQUENCE</scope>
    <source>
        <tissue evidence="7">Whole body</tissue>
    </source>
</reference>
<dbReference type="GO" id="GO:0003723">
    <property type="term" value="F:RNA binding"/>
    <property type="evidence" value="ECO:0007669"/>
    <property type="project" value="UniProtKB-KW"/>
</dbReference>
<evidence type="ECO:0000256" key="1">
    <source>
        <dbReference type="ARBA" id="ARBA00004192"/>
    </source>
</evidence>
<dbReference type="Pfam" id="PF00945">
    <property type="entry name" value="Rhabdo_ncap"/>
    <property type="match status" value="1"/>
</dbReference>
<evidence type="ECO:0000256" key="2">
    <source>
        <dbReference type="ARBA" id="ARBA00004328"/>
    </source>
</evidence>